<keyword evidence="1" id="KW-1133">Transmembrane helix</keyword>
<dbReference type="AlphaFoldDB" id="A0A0F9U4N9"/>
<name>A0A0F9U4N9_9ZZZZ</name>
<feature type="transmembrane region" description="Helical" evidence="1">
    <location>
        <begin position="120"/>
        <end position="139"/>
    </location>
</feature>
<dbReference type="InterPro" id="IPR020846">
    <property type="entry name" value="MFS_dom"/>
</dbReference>
<feature type="transmembrane region" description="Helical" evidence="1">
    <location>
        <begin position="259"/>
        <end position="280"/>
    </location>
</feature>
<evidence type="ECO:0000259" key="2">
    <source>
        <dbReference type="PROSITE" id="PS50850"/>
    </source>
</evidence>
<accession>A0A0F9U4N9</accession>
<dbReference type="GO" id="GO:0022857">
    <property type="term" value="F:transmembrane transporter activity"/>
    <property type="evidence" value="ECO:0007669"/>
    <property type="project" value="InterPro"/>
</dbReference>
<proteinExistence type="predicted"/>
<keyword evidence="1" id="KW-0812">Transmembrane</keyword>
<feature type="transmembrane region" description="Helical" evidence="1">
    <location>
        <begin position="215"/>
        <end position="238"/>
    </location>
</feature>
<dbReference type="InterPro" id="IPR011701">
    <property type="entry name" value="MFS"/>
</dbReference>
<dbReference type="EMBL" id="LAZR01000130">
    <property type="protein sequence ID" value="KKN88200.1"/>
    <property type="molecule type" value="Genomic_DNA"/>
</dbReference>
<evidence type="ECO:0000256" key="1">
    <source>
        <dbReference type="SAM" id="Phobius"/>
    </source>
</evidence>
<feature type="transmembrane region" description="Helical" evidence="1">
    <location>
        <begin position="352"/>
        <end position="376"/>
    </location>
</feature>
<reference evidence="3" key="1">
    <citation type="journal article" date="2015" name="Nature">
        <title>Complex archaea that bridge the gap between prokaryotes and eukaryotes.</title>
        <authorList>
            <person name="Spang A."/>
            <person name="Saw J.H."/>
            <person name="Jorgensen S.L."/>
            <person name="Zaremba-Niedzwiedzka K."/>
            <person name="Martijn J."/>
            <person name="Lind A.E."/>
            <person name="van Eijk R."/>
            <person name="Schleper C."/>
            <person name="Guy L."/>
            <person name="Ettema T.J."/>
        </authorList>
    </citation>
    <scope>NUCLEOTIDE SEQUENCE</scope>
</reference>
<feature type="transmembrane region" description="Helical" evidence="1">
    <location>
        <begin position="87"/>
        <end position="108"/>
    </location>
</feature>
<dbReference type="Pfam" id="PF07690">
    <property type="entry name" value="MFS_1"/>
    <property type="match status" value="1"/>
</dbReference>
<feature type="transmembrane region" description="Helical" evidence="1">
    <location>
        <begin position="420"/>
        <end position="442"/>
    </location>
</feature>
<gene>
    <name evidence="3" type="ORF">LCGC14_0250260</name>
</gene>
<dbReference type="PANTHER" id="PTHR23534:SF1">
    <property type="entry name" value="MAJOR FACILITATOR SUPERFAMILY PROTEIN"/>
    <property type="match status" value="1"/>
</dbReference>
<dbReference type="PROSITE" id="PS50850">
    <property type="entry name" value="MFS"/>
    <property type="match status" value="1"/>
</dbReference>
<dbReference type="PANTHER" id="PTHR23534">
    <property type="entry name" value="MFS PERMEASE"/>
    <property type="match status" value="1"/>
</dbReference>
<protein>
    <recommendedName>
        <fullName evidence="2">Major facilitator superfamily (MFS) profile domain-containing protein</fullName>
    </recommendedName>
</protein>
<feature type="transmembrane region" description="Helical" evidence="1">
    <location>
        <begin position="327"/>
        <end position="346"/>
    </location>
</feature>
<feature type="domain" description="Major facilitator superfamily (MFS) profile" evidence="2">
    <location>
        <begin position="261"/>
        <end position="449"/>
    </location>
</feature>
<feature type="transmembrane region" description="Helical" evidence="1">
    <location>
        <begin position="180"/>
        <end position="203"/>
    </location>
</feature>
<keyword evidence="1" id="KW-0472">Membrane</keyword>
<feature type="transmembrane region" description="Helical" evidence="1">
    <location>
        <begin position="55"/>
        <end position="75"/>
    </location>
</feature>
<evidence type="ECO:0000313" key="3">
    <source>
        <dbReference type="EMBL" id="KKN88200.1"/>
    </source>
</evidence>
<organism evidence="3">
    <name type="scientific">marine sediment metagenome</name>
    <dbReference type="NCBI Taxonomy" id="412755"/>
    <lineage>
        <taxon>unclassified sequences</taxon>
        <taxon>metagenomes</taxon>
        <taxon>ecological metagenomes</taxon>
    </lineage>
</organism>
<feature type="transmembrane region" description="Helical" evidence="1">
    <location>
        <begin position="145"/>
        <end position="168"/>
    </location>
</feature>
<feature type="transmembrane region" description="Helical" evidence="1">
    <location>
        <begin position="300"/>
        <end position="320"/>
    </location>
</feature>
<dbReference type="Gene3D" id="1.20.1250.20">
    <property type="entry name" value="MFS general substrate transporter like domains"/>
    <property type="match status" value="1"/>
</dbReference>
<feature type="transmembrane region" description="Helical" evidence="1">
    <location>
        <begin position="388"/>
        <end position="408"/>
    </location>
</feature>
<dbReference type="SUPFAM" id="SSF103473">
    <property type="entry name" value="MFS general substrate transporter"/>
    <property type="match status" value="1"/>
</dbReference>
<comment type="caution">
    <text evidence="3">The sequence shown here is derived from an EMBL/GenBank/DDBJ whole genome shotgun (WGS) entry which is preliminary data.</text>
</comment>
<dbReference type="InterPro" id="IPR036259">
    <property type="entry name" value="MFS_trans_sf"/>
</dbReference>
<sequence>MRLSAACDQQDIRALVHGATIDEPAVGRKALAAPQSPVYAFTMTVIDDTRAKRNVAVLVTAQAFLGSQMPMYFVVGGLAGQQLSPNVCLATLPISMIVFGSMTTAPWLSTVMQRFGRRAGFVTGAVGGMTGAALCAYALTVQSFMIFLLGSYLIGIYMSSQGFFRFAATDTASDAYRPKAISYVMAGGLISAIIGPQLVGFLTGANGDATVMRFYPVYLAAIALNAVGMVLFAFLNIPKPPVPAVDAPKGRSRMELLKTPRIAVAVICGMVSYALMNLVMTSTPLAVVGCGYDIVDASHVVTGHVLAMYAPSFFTGHLIAKFGVEKILGLGIAILAGAGVVALQGVDLNNFYIALILLGIGWNFGFIGATSMLAGAHEPHERGRMQGLNDLLVFGGVTFASLSSGGLMNCSGGNPVEGWAAVNIAMIPFLVLAGGSLIWLMLRQRSARV</sequence>